<dbReference type="Proteomes" id="UP000277580">
    <property type="component" value="Unassembled WGS sequence"/>
</dbReference>
<keyword evidence="3" id="KW-1185">Reference proteome</keyword>
<organism evidence="2 3">
    <name type="scientific">Morchella conica CCBAS932</name>
    <dbReference type="NCBI Taxonomy" id="1392247"/>
    <lineage>
        <taxon>Eukaryota</taxon>
        <taxon>Fungi</taxon>
        <taxon>Dikarya</taxon>
        <taxon>Ascomycota</taxon>
        <taxon>Pezizomycotina</taxon>
        <taxon>Pezizomycetes</taxon>
        <taxon>Pezizales</taxon>
        <taxon>Morchellaceae</taxon>
        <taxon>Morchella</taxon>
    </lineage>
</organism>
<dbReference type="EMBL" id="ML119109">
    <property type="protein sequence ID" value="RPB16248.1"/>
    <property type="molecule type" value="Genomic_DNA"/>
</dbReference>
<evidence type="ECO:0000313" key="3">
    <source>
        <dbReference type="Proteomes" id="UP000277580"/>
    </source>
</evidence>
<dbReference type="AlphaFoldDB" id="A0A3N4L3B5"/>
<name>A0A3N4L3B5_9PEZI</name>
<evidence type="ECO:0000313" key="2">
    <source>
        <dbReference type="EMBL" id="RPB16248.1"/>
    </source>
</evidence>
<dbReference type="InParanoid" id="A0A3N4L3B5"/>
<proteinExistence type="predicted"/>
<feature type="chain" id="PRO_5018198417" evidence="1">
    <location>
        <begin position="36"/>
        <end position="65"/>
    </location>
</feature>
<feature type="signal peptide" evidence="1">
    <location>
        <begin position="1"/>
        <end position="35"/>
    </location>
</feature>
<keyword evidence="1" id="KW-0732">Signal</keyword>
<accession>A0A3N4L3B5</accession>
<protein>
    <submittedName>
        <fullName evidence="2">Uncharacterized protein</fullName>
    </submittedName>
</protein>
<gene>
    <name evidence="2" type="ORF">P167DRAFT_532277</name>
</gene>
<evidence type="ECO:0000256" key="1">
    <source>
        <dbReference type="SAM" id="SignalP"/>
    </source>
</evidence>
<dbReference type="OrthoDB" id="5410040at2759"/>
<reference evidence="2 3" key="1">
    <citation type="journal article" date="2018" name="Nat. Ecol. Evol.">
        <title>Pezizomycetes genomes reveal the molecular basis of ectomycorrhizal truffle lifestyle.</title>
        <authorList>
            <person name="Murat C."/>
            <person name="Payen T."/>
            <person name="Noel B."/>
            <person name="Kuo A."/>
            <person name="Morin E."/>
            <person name="Chen J."/>
            <person name="Kohler A."/>
            <person name="Krizsan K."/>
            <person name="Balestrini R."/>
            <person name="Da Silva C."/>
            <person name="Montanini B."/>
            <person name="Hainaut M."/>
            <person name="Levati E."/>
            <person name="Barry K.W."/>
            <person name="Belfiori B."/>
            <person name="Cichocki N."/>
            <person name="Clum A."/>
            <person name="Dockter R.B."/>
            <person name="Fauchery L."/>
            <person name="Guy J."/>
            <person name="Iotti M."/>
            <person name="Le Tacon F."/>
            <person name="Lindquist E.A."/>
            <person name="Lipzen A."/>
            <person name="Malagnac F."/>
            <person name="Mello A."/>
            <person name="Molinier V."/>
            <person name="Miyauchi S."/>
            <person name="Poulain J."/>
            <person name="Riccioni C."/>
            <person name="Rubini A."/>
            <person name="Sitrit Y."/>
            <person name="Splivallo R."/>
            <person name="Traeger S."/>
            <person name="Wang M."/>
            <person name="Zifcakova L."/>
            <person name="Wipf D."/>
            <person name="Zambonelli A."/>
            <person name="Paolocci F."/>
            <person name="Nowrousian M."/>
            <person name="Ottonello S."/>
            <person name="Baldrian P."/>
            <person name="Spatafora J.W."/>
            <person name="Henrissat B."/>
            <person name="Nagy L.G."/>
            <person name="Aury J.M."/>
            <person name="Wincker P."/>
            <person name="Grigoriev I.V."/>
            <person name="Bonfante P."/>
            <person name="Martin F.M."/>
        </authorList>
    </citation>
    <scope>NUCLEOTIDE SEQUENCE [LARGE SCALE GENOMIC DNA]</scope>
    <source>
        <strain evidence="2 3">CCBAS932</strain>
    </source>
</reference>
<sequence length="65" mass="7274">MHPRSFSTAAVFATTFILSFTLVSVDHLLHGPTRARNHVNRVEHGAARIKDDVRIIDRGQTLLIP</sequence>